<sequence length="84" mass="9529">MKSYYNIKTVRFKNNHLILDIDGKEHAFDLKKISQSLLHAAEIERTTFEISPSGYGIHWPLIDEDISIDGLIGIVHSPNFVCSS</sequence>
<evidence type="ECO:0000313" key="1">
    <source>
        <dbReference type="EMBL" id="NWH05805.1"/>
    </source>
</evidence>
<reference evidence="1 2" key="1">
    <citation type="submission" date="2020-06" db="EMBL/GenBank/DDBJ databases">
        <title>High-quality draft genome of sulfate reducer Desulfobacter latus type strain AcrS2 isolated from marine sediment.</title>
        <authorList>
            <person name="Hoppe M."/>
            <person name="Larsen C.K."/>
            <person name="Marshall I.P.G."/>
            <person name="Schramm A."/>
            <person name="Marietou A.G."/>
        </authorList>
    </citation>
    <scope>NUCLEOTIDE SEQUENCE [LARGE SCALE GENOMIC DNA]</scope>
    <source>
        <strain evidence="1 2">AcRS2</strain>
    </source>
</reference>
<dbReference type="Proteomes" id="UP000553343">
    <property type="component" value="Unassembled WGS sequence"/>
</dbReference>
<dbReference type="AlphaFoldDB" id="A0A850T994"/>
<evidence type="ECO:0000313" key="2">
    <source>
        <dbReference type="Proteomes" id="UP000553343"/>
    </source>
</evidence>
<dbReference type="Gene3D" id="3.30.2020.40">
    <property type="entry name" value="Uncharacterised protein PF10387, DUF2442"/>
    <property type="match status" value="1"/>
</dbReference>
<proteinExistence type="predicted"/>
<comment type="caution">
    <text evidence="1">The sequence shown here is derived from an EMBL/GenBank/DDBJ whole genome shotgun (WGS) entry which is preliminary data.</text>
</comment>
<dbReference type="EMBL" id="JACADJ010000046">
    <property type="protein sequence ID" value="NWH05805.1"/>
    <property type="molecule type" value="Genomic_DNA"/>
</dbReference>
<dbReference type="InterPro" id="IPR018841">
    <property type="entry name" value="DUF2442"/>
</dbReference>
<dbReference type="RefSeq" id="WP_178367259.1">
    <property type="nucleotide sequence ID" value="NZ_JACADJ010000046.1"/>
</dbReference>
<keyword evidence="2" id="KW-1185">Reference proteome</keyword>
<dbReference type="Pfam" id="PF10387">
    <property type="entry name" value="DUF2442"/>
    <property type="match status" value="1"/>
</dbReference>
<organism evidence="1 2">
    <name type="scientific">Desulfobacter latus</name>
    <dbReference type="NCBI Taxonomy" id="2292"/>
    <lineage>
        <taxon>Bacteria</taxon>
        <taxon>Pseudomonadati</taxon>
        <taxon>Thermodesulfobacteriota</taxon>
        <taxon>Desulfobacteria</taxon>
        <taxon>Desulfobacterales</taxon>
        <taxon>Desulfobacteraceae</taxon>
        <taxon>Desulfobacter</taxon>
    </lineage>
</organism>
<accession>A0A850T994</accession>
<protein>
    <submittedName>
        <fullName evidence="1">DUF2442 domain-containing protein</fullName>
    </submittedName>
</protein>
<name>A0A850T994_9BACT</name>
<gene>
    <name evidence="1" type="ORF">HXW94_12550</name>
</gene>